<evidence type="ECO:0000313" key="1">
    <source>
        <dbReference type="EMBL" id="KAA6314913.1"/>
    </source>
</evidence>
<reference evidence="1" key="1">
    <citation type="submission" date="2019-03" db="EMBL/GenBank/DDBJ databases">
        <title>Single cell metagenomics reveals metabolic interactions within the superorganism composed of flagellate Streblomastix strix and complex community of Bacteroidetes bacteria on its surface.</title>
        <authorList>
            <person name="Treitli S.C."/>
            <person name="Kolisko M."/>
            <person name="Husnik F."/>
            <person name="Keeling P."/>
            <person name="Hampl V."/>
        </authorList>
    </citation>
    <scope>NUCLEOTIDE SEQUENCE</scope>
    <source>
        <strain evidence="1">STM</strain>
    </source>
</reference>
<organism evidence="1">
    <name type="scientific">termite gut metagenome</name>
    <dbReference type="NCBI Taxonomy" id="433724"/>
    <lineage>
        <taxon>unclassified sequences</taxon>
        <taxon>metagenomes</taxon>
        <taxon>organismal metagenomes</taxon>
    </lineage>
</organism>
<gene>
    <name evidence="1" type="ORF">EZS27_034549</name>
</gene>
<name>A0A5J4Q2W2_9ZZZZ</name>
<sequence length="123" mass="14741">MTERFGEFIDEINQLSPYKVSLKERGCYSFKTHNDKTYNIYFFQNEFFKRKEIVDLTIERMNDIIAPVDLKVRQTVVSIISILLNNLKDNFIIILSYDNIDGKSFKRYRVFDKWFSGQGIIYK</sequence>
<protein>
    <submittedName>
        <fullName evidence="1">Uncharacterized protein</fullName>
    </submittedName>
</protein>
<dbReference type="EMBL" id="SNRY01005455">
    <property type="protein sequence ID" value="KAA6314913.1"/>
    <property type="molecule type" value="Genomic_DNA"/>
</dbReference>
<dbReference type="AlphaFoldDB" id="A0A5J4Q2W2"/>
<proteinExistence type="predicted"/>
<comment type="caution">
    <text evidence="1">The sequence shown here is derived from an EMBL/GenBank/DDBJ whole genome shotgun (WGS) entry which is preliminary data.</text>
</comment>
<accession>A0A5J4Q2W2</accession>